<dbReference type="AlphaFoldDB" id="A0A2M6WN00"/>
<dbReference type="Proteomes" id="UP000229335">
    <property type="component" value="Unassembled WGS sequence"/>
</dbReference>
<evidence type="ECO:0000313" key="1">
    <source>
        <dbReference type="EMBL" id="PIT94142.1"/>
    </source>
</evidence>
<protein>
    <submittedName>
        <fullName evidence="1">Uncharacterized protein</fullName>
    </submittedName>
</protein>
<sequence>MISAAEVLVTATVMARKNDIDAIAMVEREFNRKGHKIPRKTSKYGMVSISGELTEEDAESMKATFFENDGKAQAQYAGRIFSIDWQ</sequence>
<proteinExistence type="predicted"/>
<reference evidence="2" key="1">
    <citation type="submission" date="2017-09" db="EMBL/GenBank/DDBJ databases">
        <title>Depth-based differentiation of microbial function through sediment-hosted aquifers and enrichment of novel symbionts in the deep terrestrial subsurface.</title>
        <authorList>
            <person name="Probst A.J."/>
            <person name="Ladd B."/>
            <person name="Jarett J.K."/>
            <person name="Geller-Mcgrath D.E."/>
            <person name="Sieber C.M.K."/>
            <person name="Emerson J.B."/>
            <person name="Anantharaman K."/>
            <person name="Thomas B.C."/>
            <person name="Malmstrom R."/>
            <person name="Stieglmeier M."/>
            <person name="Klingl A."/>
            <person name="Woyke T."/>
            <person name="Ryan C.M."/>
            <person name="Banfield J.F."/>
        </authorList>
    </citation>
    <scope>NUCLEOTIDE SEQUENCE [LARGE SCALE GENOMIC DNA]</scope>
</reference>
<evidence type="ECO:0000313" key="2">
    <source>
        <dbReference type="Proteomes" id="UP000229335"/>
    </source>
</evidence>
<dbReference type="EMBL" id="PFAS01000006">
    <property type="protein sequence ID" value="PIT94142.1"/>
    <property type="molecule type" value="Genomic_DNA"/>
</dbReference>
<organism evidence="1 2">
    <name type="scientific">Candidatus Falkowbacteria bacterium CG10_big_fil_rev_8_21_14_0_10_43_11</name>
    <dbReference type="NCBI Taxonomy" id="1974568"/>
    <lineage>
        <taxon>Bacteria</taxon>
        <taxon>Candidatus Falkowiibacteriota</taxon>
    </lineage>
</organism>
<comment type="caution">
    <text evidence="1">The sequence shown here is derived from an EMBL/GenBank/DDBJ whole genome shotgun (WGS) entry which is preliminary data.</text>
</comment>
<accession>A0A2M6WN00</accession>
<gene>
    <name evidence="1" type="ORF">COU00_00495</name>
</gene>
<name>A0A2M6WN00_9BACT</name>